<evidence type="ECO:0000256" key="1">
    <source>
        <dbReference type="SAM" id="MobiDB-lite"/>
    </source>
</evidence>
<accession>A0A1V5ZNE3</accession>
<feature type="region of interest" description="Disordered" evidence="1">
    <location>
        <begin position="31"/>
        <end position="62"/>
    </location>
</feature>
<comment type="caution">
    <text evidence="2">The sequence shown here is derived from an EMBL/GenBank/DDBJ whole genome shotgun (WGS) entry which is preliminary data.</text>
</comment>
<dbReference type="EMBL" id="MWDB01000011">
    <property type="protein sequence ID" value="OQB41755.1"/>
    <property type="molecule type" value="Genomic_DNA"/>
</dbReference>
<dbReference type="AlphaFoldDB" id="A0A1V5ZNE3"/>
<feature type="compositionally biased region" description="Basic and acidic residues" evidence="1">
    <location>
        <begin position="31"/>
        <end position="44"/>
    </location>
</feature>
<proteinExistence type="predicted"/>
<reference evidence="2" key="1">
    <citation type="submission" date="2017-02" db="EMBL/GenBank/DDBJ databases">
        <title>Delving into the versatile metabolic prowess of the omnipresent phylum Bacteroidetes.</title>
        <authorList>
            <person name="Nobu M.K."/>
            <person name="Mei R."/>
            <person name="Narihiro T."/>
            <person name="Kuroda K."/>
            <person name="Liu W.-T."/>
        </authorList>
    </citation>
    <scope>NUCLEOTIDE SEQUENCE</scope>
    <source>
        <strain evidence="2">ADurb.Bin160</strain>
    </source>
</reference>
<feature type="compositionally biased region" description="Basic and acidic residues" evidence="1">
    <location>
        <begin position="51"/>
        <end position="62"/>
    </location>
</feature>
<organism evidence="2">
    <name type="scientific">candidate division CPR1 bacterium ADurb.Bin160</name>
    <dbReference type="NCBI Taxonomy" id="1852826"/>
    <lineage>
        <taxon>Bacteria</taxon>
        <taxon>candidate division CPR1</taxon>
    </lineage>
</organism>
<sequence length="62" mass="7135">MLDGFANGHSVKSVEYNKTIRPIELLKNAKEINEESPDTGKNDVRIFGQKENPDEKFQEKKE</sequence>
<gene>
    <name evidence="2" type="ORF">BWY04_00643</name>
</gene>
<protein>
    <submittedName>
        <fullName evidence="2">Uncharacterized protein</fullName>
    </submittedName>
</protein>
<dbReference type="Proteomes" id="UP000485621">
    <property type="component" value="Unassembled WGS sequence"/>
</dbReference>
<name>A0A1V5ZNE3_9BACT</name>
<evidence type="ECO:0000313" key="2">
    <source>
        <dbReference type="EMBL" id="OQB41755.1"/>
    </source>
</evidence>